<accession>A0A166EEN5</accession>
<evidence type="ECO:0000313" key="4">
    <source>
        <dbReference type="EMBL" id="KZX16565.1"/>
    </source>
</evidence>
<evidence type="ECO:0000256" key="2">
    <source>
        <dbReference type="ARBA" id="ARBA00022803"/>
    </source>
</evidence>
<keyword evidence="5" id="KW-1185">Reference proteome</keyword>
<keyword evidence="2 3" id="KW-0802">TPR repeat</keyword>
<dbReference type="Proteomes" id="UP000077275">
    <property type="component" value="Unassembled WGS sequence"/>
</dbReference>
<dbReference type="PANTHER" id="PTHR44943:SF8">
    <property type="entry name" value="TPR REPEAT-CONTAINING PROTEIN MJ0263"/>
    <property type="match status" value="1"/>
</dbReference>
<proteinExistence type="predicted"/>
<dbReference type="OrthoDB" id="66915at2157"/>
<protein>
    <submittedName>
        <fullName evidence="4">Tetratricopeptide repeat protein</fullName>
    </submittedName>
</protein>
<gene>
    <name evidence="4" type="ORF">MBCUT_07190</name>
</gene>
<organism evidence="4 5">
    <name type="scientific">Methanobrevibacter cuticularis</name>
    <dbReference type="NCBI Taxonomy" id="47311"/>
    <lineage>
        <taxon>Archaea</taxon>
        <taxon>Methanobacteriati</taxon>
        <taxon>Methanobacteriota</taxon>
        <taxon>Methanomada group</taxon>
        <taxon>Methanobacteria</taxon>
        <taxon>Methanobacteriales</taxon>
        <taxon>Methanobacteriaceae</taxon>
        <taxon>Methanobrevibacter</taxon>
    </lineage>
</organism>
<dbReference type="STRING" id="47311.MBCUT_07190"/>
<evidence type="ECO:0000256" key="3">
    <source>
        <dbReference type="PROSITE-ProRule" id="PRU00339"/>
    </source>
</evidence>
<evidence type="ECO:0000313" key="5">
    <source>
        <dbReference type="Proteomes" id="UP000077275"/>
    </source>
</evidence>
<dbReference type="SUPFAM" id="SSF48439">
    <property type="entry name" value="Protein prenylyltransferase"/>
    <property type="match status" value="1"/>
</dbReference>
<dbReference type="InterPro" id="IPR019734">
    <property type="entry name" value="TPR_rpt"/>
</dbReference>
<dbReference type="InterPro" id="IPR011990">
    <property type="entry name" value="TPR-like_helical_dom_sf"/>
</dbReference>
<evidence type="ECO:0000256" key="1">
    <source>
        <dbReference type="ARBA" id="ARBA00022737"/>
    </source>
</evidence>
<dbReference type="Pfam" id="PF13181">
    <property type="entry name" value="TPR_8"/>
    <property type="match status" value="1"/>
</dbReference>
<dbReference type="PROSITE" id="PS50005">
    <property type="entry name" value="TPR"/>
    <property type="match status" value="1"/>
</dbReference>
<name>A0A166EEN5_9EURY</name>
<comment type="caution">
    <text evidence="4">The sequence shown here is derived from an EMBL/GenBank/DDBJ whole genome shotgun (WGS) entry which is preliminary data.</text>
</comment>
<reference evidence="4 5" key="1">
    <citation type="submission" date="2016-04" db="EMBL/GenBank/DDBJ databases">
        <title>Genome sequence of Methanobrevibacter cuticularis DSM 11139.</title>
        <authorList>
            <person name="Poehlein A."/>
            <person name="Seedorf H."/>
            <person name="Daniel R."/>
        </authorList>
    </citation>
    <scope>NUCLEOTIDE SEQUENCE [LARGE SCALE GENOMIC DNA]</scope>
    <source>
        <strain evidence="4 5">DSM 11139</strain>
    </source>
</reference>
<dbReference type="PANTHER" id="PTHR44943">
    <property type="entry name" value="CELLULOSE SYNTHASE OPERON PROTEIN C"/>
    <property type="match status" value="1"/>
</dbReference>
<keyword evidence="1" id="KW-0677">Repeat</keyword>
<dbReference type="AlphaFoldDB" id="A0A166EEN5"/>
<sequence>MSKRNKDKLLKKMEKQMKNGNFKRVIKLADEIIKSNSNQSEPYIYKFIAFIELKKEIKAFNIFKDILNNLSTTKYIGVLLEYLIEMKEYDKANELSKETYKLDSDFYDYLASILLENIEFDNSIDFINYLDKNSPCWEDIYFVKANLFSKLEMYKEAIDACDEILKDFPNHENANSKKTFCLMVLERDDEFKEITEYRIKNNIRPNWALVDKGGYYLKKGDYDKAISLVDEALKNKPGFGYALFSRANFMYLKNKDLNEILDYLNQSLEEHDPRYYDVALDLKYDVLNDLGREEEAEKVFEERINNFM</sequence>
<dbReference type="EMBL" id="LWMW01000089">
    <property type="protein sequence ID" value="KZX16565.1"/>
    <property type="molecule type" value="Genomic_DNA"/>
</dbReference>
<feature type="repeat" description="TPR" evidence="3">
    <location>
        <begin position="206"/>
        <end position="239"/>
    </location>
</feature>
<dbReference type="InterPro" id="IPR051685">
    <property type="entry name" value="Ycf3/AcsC/BcsC/TPR_MFPF"/>
</dbReference>
<dbReference type="SMART" id="SM00028">
    <property type="entry name" value="TPR"/>
    <property type="match status" value="2"/>
</dbReference>
<dbReference type="Gene3D" id="1.25.40.10">
    <property type="entry name" value="Tetratricopeptide repeat domain"/>
    <property type="match status" value="3"/>
</dbReference>
<dbReference type="RefSeq" id="WP_067259005.1">
    <property type="nucleotide sequence ID" value="NZ_LWMW01000089.1"/>
</dbReference>
<dbReference type="PATRIC" id="fig|47311.3.peg.799"/>